<sequence length="95" mass="10764">MNPFFAKFLNSVYRKEPISGFILIWGVTDALIGGIGGRWSLFSAGFMIALFGILIRSLQEKKIKAVRQERPVRYQLPSAASNPPLPLLMSKKRRR</sequence>
<evidence type="ECO:0000256" key="1">
    <source>
        <dbReference type="SAM" id="MobiDB-lite"/>
    </source>
</evidence>
<protein>
    <submittedName>
        <fullName evidence="3">Uncharacterized protein</fullName>
    </submittedName>
</protein>
<dbReference type="RefSeq" id="WP_144866800.1">
    <property type="nucleotide sequence ID" value="NZ_LR213815.1"/>
</dbReference>
<keyword evidence="2" id="KW-1133">Transmembrane helix</keyword>
<organism evidence="3 4">
    <name type="scientific">Hyella patelloides LEGE 07179</name>
    <dbReference type="NCBI Taxonomy" id="945734"/>
    <lineage>
        <taxon>Bacteria</taxon>
        <taxon>Bacillati</taxon>
        <taxon>Cyanobacteriota</taxon>
        <taxon>Cyanophyceae</taxon>
        <taxon>Pleurocapsales</taxon>
        <taxon>Hyellaceae</taxon>
        <taxon>Hyella</taxon>
    </lineage>
</organism>
<keyword evidence="2" id="KW-0812">Transmembrane</keyword>
<evidence type="ECO:0000256" key="2">
    <source>
        <dbReference type="SAM" id="Phobius"/>
    </source>
</evidence>
<feature type="region of interest" description="Disordered" evidence="1">
    <location>
        <begin position="75"/>
        <end position="95"/>
    </location>
</feature>
<evidence type="ECO:0000313" key="4">
    <source>
        <dbReference type="Proteomes" id="UP000320055"/>
    </source>
</evidence>
<proteinExistence type="predicted"/>
<keyword evidence="4" id="KW-1185">Reference proteome</keyword>
<gene>
    <name evidence="3" type="ORF">H1P_560007</name>
</gene>
<keyword evidence="2" id="KW-0472">Membrane</keyword>
<feature type="transmembrane region" description="Helical" evidence="2">
    <location>
        <begin position="41"/>
        <end position="58"/>
    </location>
</feature>
<name>A0A563W0G1_9CYAN</name>
<dbReference type="EMBL" id="CAACVJ010000512">
    <property type="protein sequence ID" value="VEP17150.1"/>
    <property type="molecule type" value="Genomic_DNA"/>
</dbReference>
<dbReference type="Proteomes" id="UP000320055">
    <property type="component" value="Unassembled WGS sequence"/>
</dbReference>
<accession>A0A563W0G1</accession>
<reference evidence="3 4" key="1">
    <citation type="submission" date="2019-01" db="EMBL/GenBank/DDBJ databases">
        <authorList>
            <person name="Brito A."/>
        </authorList>
    </citation>
    <scope>NUCLEOTIDE SEQUENCE [LARGE SCALE GENOMIC DNA]</scope>
    <source>
        <strain evidence="3">1</strain>
    </source>
</reference>
<dbReference type="OrthoDB" id="465742at2"/>
<dbReference type="AlphaFoldDB" id="A0A563W0G1"/>
<evidence type="ECO:0000313" key="3">
    <source>
        <dbReference type="EMBL" id="VEP17150.1"/>
    </source>
</evidence>